<feature type="transmembrane region" description="Helical" evidence="10">
    <location>
        <begin position="245"/>
        <end position="268"/>
    </location>
</feature>
<comment type="subcellular location">
    <subcellularLocation>
        <location evidence="1">Cell membrane</location>
        <topology evidence="1">Multi-pass membrane protein</topology>
    </subcellularLocation>
</comment>
<dbReference type="AlphaFoldDB" id="A0A7D5GJ30"/>
<evidence type="ECO:0000313" key="16">
    <source>
        <dbReference type="Proteomes" id="UP000509241"/>
    </source>
</evidence>
<keyword evidence="5 10" id="KW-0812">Transmembrane</keyword>
<feature type="transmembrane region" description="Helical" evidence="10">
    <location>
        <begin position="308"/>
        <end position="330"/>
    </location>
</feature>
<feature type="transmembrane region" description="Helical" evidence="10">
    <location>
        <begin position="702"/>
        <end position="720"/>
    </location>
</feature>
<evidence type="ECO:0000259" key="13">
    <source>
        <dbReference type="Pfam" id="PF13244"/>
    </source>
</evidence>
<dbReference type="Proteomes" id="UP000509241">
    <property type="component" value="Chromosome"/>
</dbReference>
<proteinExistence type="predicted"/>
<dbReference type="GeneID" id="56032387"/>
<reference evidence="15 16" key="1">
    <citation type="submission" date="2020-07" db="EMBL/GenBank/DDBJ databases">
        <authorList>
            <person name="Cui H."/>
        </authorList>
    </citation>
    <scope>NUCLEOTIDE SEQUENCE [LARGE SCALE GENOMIC DNA]</scope>
    <source>
        <strain evidence="15 16">YPL8</strain>
    </source>
</reference>
<dbReference type="GO" id="GO:0005886">
    <property type="term" value="C:plasma membrane"/>
    <property type="evidence" value="ECO:0007669"/>
    <property type="project" value="UniProtKB-SubCell"/>
</dbReference>
<dbReference type="OrthoDB" id="371891at2157"/>
<feature type="transmembrane region" description="Helical" evidence="10">
    <location>
        <begin position="6"/>
        <end position="26"/>
    </location>
</feature>
<feature type="transmembrane region" description="Helical" evidence="10">
    <location>
        <begin position="419"/>
        <end position="440"/>
    </location>
</feature>
<evidence type="ECO:0000256" key="1">
    <source>
        <dbReference type="ARBA" id="ARBA00004651"/>
    </source>
</evidence>
<feature type="transmembrane region" description="Helical" evidence="10">
    <location>
        <begin position="512"/>
        <end position="533"/>
    </location>
</feature>
<dbReference type="PANTHER" id="PTHR43373:SF1">
    <property type="entry name" value="NA(+)_H(+) ANTIPORTER SUBUNIT A"/>
    <property type="match status" value="1"/>
</dbReference>
<evidence type="ECO:0000256" key="3">
    <source>
        <dbReference type="ARBA" id="ARBA00022449"/>
    </source>
</evidence>
<feature type="transmembrane region" description="Helical" evidence="10">
    <location>
        <begin position="759"/>
        <end position="778"/>
    </location>
</feature>
<evidence type="ECO:0000256" key="2">
    <source>
        <dbReference type="ARBA" id="ARBA00022448"/>
    </source>
</evidence>
<evidence type="ECO:0000256" key="6">
    <source>
        <dbReference type="ARBA" id="ARBA00022989"/>
    </source>
</evidence>
<evidence type="ECO:0000256" key="9">
    <source>
        <dbReference type="SAM" id="MobiDB-lite"/>
    </source>
</evidence>
<keyword evidence="2" id="KW-0813">Transport</keyword>
<organism evidence="15 16">
    <name type="scientific">Natrinema halophilum</name>
    <dbReference type="NCBI Taxonomy" id="1699371"/>
    <lineage>
        <taxon>Archaea</taxon>
        <taxon>Methanobacteriati</taxon>
        <taxon>Methanobacteriota</taxon>
        <taxon>Stenosarchaea group</taxon>
        <taxon>Halobacteria</taxon>
        <taxon>Halobacteriales</taxon>
        <taxon>Natrialbaceae</taxon>
        <taxon>Natrinema</taxon>
    </lineage>
</organism>
<accession>A0A7D5GJ30</accession>
<feature type="transmembrane region" description="Helical" evidence="10">
    <location>
        <begin position="164"/>
        <end position="185"/>
    </location>
</feature>
<dbReference type="PANTHER" id="PTHR43373">
    <property type="entry name" value="NA(+)/H(+) ANTIPORTER SUBUNIT"/>
    <property type="match status" value="1"/>
</dbReference>
<dbReference type="Pfam" id="PF00361">
    <property type="entry name" value="Proton_antipo_M"/>
    <property type="match status" value="1"/>
</dbReference>
<feature type="transmembrane region" description="Helical" evidence="10">
    <location>
        <begin position="132"/>
        <end position="152"/>
    </location>
</feature>
<feature type="transmembrane region" description="Helical" evidence="10">
    <location>
        <begin position="33"/>
        <end position="54"/>
    </location>
</feature>
<dbReference type="InterPro" id="IPR001516">
    <property type="entry name" value="Proton_antipo_N"/>
</dbReference>
<gene>
    <name evidence="15" type="ORF">HYG82_03810</name>
</gene>
<feature type="transmembrane region" description="Helical" evidence="10">
    <location>
        <begin position="280"/>
        <end position="301"/>
    </location>
</feature>
<feature type="region of interest" description="Disordered" evidence="9">
    <location>
        <begin position="795"/>
        <end position="843"/>
    </location>
</feature>
<feature type="transmembrane region" description="Helical" evidence="10">
    <location>
        <begin position="664"/>
        <end position="682"/>
    </location>
</feature>
<dbReference type="PRINTS" id="PR01434">
    <property type="entry name" value="NADHDHGNASE5"/>
</dbReference>
<evidence type="ECO:0000256" key="10">
    <source>
        <dbReference type="SAM" id="Phobius"/>
    </source>
</evidence>
<keyword evidence="6 10" id="KW-1133">Transmembrane helix</keyword>
<sequence>MSPDQAVIVAAVALPFAAAALTPFVFRILGEETGIVGVLVALSSFALLLTQYGAEGTVALQWIPSLDIALRFYVDGWALLFALLASGIGALVFAYSPAYMHGQSGLVRYYAAMLAFMGSIVGVALASDLIAIFLFWELTSLCSFVLIGFYTADDSSQYAARMAMLITVGGGLFLLVGLLLLSVMAGDVVGPASAFDLAAMLENSDAMQSALRDRGLFVPVMGLLAIGAATKSAQVPLHFWLPNAMAAPTPVSAFLHSATMVKVGVYFVGRVRPMFLGSEWLLLFVTLGLTTMTVCAIMAVAATDIKELLAYSTASHLGLMIAGFGFTSVYGAEAGVFHLFNHALFKAPLFLVAGIIAHETGTRQIDSLGGLRRDLPVTAAITTIVALSMAGIPPFNGFYSKELLYEAAVEASHHHDIGALGRLYPAVAVFGSIFTVLYSLRFLSLFFGDRPDELGPVQSPPLTMLVPPALLALLAAVVSVDPQLAVDAIVQSGLEATAIDPHEMHVGIPTSYSLPVGMSAVTIGVGLAAFPFYGRLNGSIRAISRAVPQIRPNWWYDAIVDGLTDEGRWLADRVHNGLLRTYATWTLSGTCVLALVGFVAAGAIEPAELGVEATLSIALVLLVAATGALAVALSDSHVAGVLTLSILGFMIAIFYILASSPDLALTQLVVETLVLLIFLLVIEEIPESYAIGLRRSIRDVVLSLAVGTTAFVTVLVTTSARPGGSTYIARQFAERAVPEGGGSNIVNVTLVDFRGFDTLGELVVIALAAISILTLIVMRGSGDGGLIDTRAGNELLDNESSDDERLEGGLSEENPLEGGPSGTPPDGGNSDDADTGIEGGDTQ</sequence>
<feature type="transmembrane region" description="Helical" evidence="10">
    <location>
        <begin position="377"/>
        <end position="399"/>
    </location>
</feature>
<feature type="transmembrane region" description="Helical" evidence="10">
    <location>
        <begin position="74"/>
        <end position="95"/>
    </location>
</feature>
<dbReference type="InterPro" id="IPR001750">
    <property type="entry name" value="ND/Mrp_TM"/>
</dbReference>
<dbReference type="EMBL" id="CP058601">
    <property type="protein sequence ID" value="QLG48030.1"/>
    <property type="molecule type" value="Genomic_DNA"/>
</dbReference>
<evidence type="ECO:0000259" key="14">
    <source>
        <dbReference type="Pfam" id="PF20501"/>
    </source>
</evidence>
<feature type="domain" description="MrpA C-terminal/MbhD" evidence="13">
    <location>
        <begin position="623"/>
        <end position="686"/>
    </location>
</feature>
<keyword evidence="16" id="KW-1185">Reference proteome</keyword>
<keyword evidence="3" id="KW-0050">Antiport</keyword>
<evidence type="ECO:0000259" key="11">
    <source>
        <dbReference type="Pfam" id="PF00361"/>
    </source>
</evidence>
<evidence type="ECO:0000256" key="8">
    <source>
        <dbReference type="ARBA" id="ARBA00023136"/>
    </source>
</evidence>
<evidence type="ECO:0000256" key="7">
    <source>
        <dbReference type="ARBA" id="ARBA00023065"/>
    </source>
</evidence>
<protein>
    <submittedName>
        <fullName evidence="15">DUF4040 domain-containing protein</fullName>
    </submittedName>
</protein>
<keyword evidence="4" id="KW-1003">Cell membrane</keyword>
<feature type="transmembrane region" description="Helical" evidence="10">
    <location>
        <begin position="107"/>
        <end position="126"/>
    </location>
</feature>
<dbReference type="RefSeq" id="WP_179259772.1">
    <property type="nucleotide sequence ID" value="NZ_CP058601.1"/>
</dbReference>
<evidence type="ECO:0000256" key="5">
    <source>
        <dbReference type="ARBA" id="ARBA00022692"/>
    </source>
</evidence>
<dbReference type="GO" id="GO:0006811">
    <property type="term" value="P:monoatomic ion transport"/>
    <property type="evidence" value="ECO:0007669"/>
    <property type="project" value="UniProtKB-KW"/>
</dbReference>
<feature type="compositionally biased region" description="Acidic residues" evidence="9">
    <location>
        <begin position="796"/>
        <end position="805"/>
    </location>
</feature>
<dbReference type="InterPro" id="IPR025383">
    <property type="entry name" value="MrpA_C/MbhD"/>
</dbReference>
<feature type="domain" description="MrpA C-terminal/MbhE" evidence="14">
    <location>
        <begin position="695"/>
        <end position="776"/>
    </location>
</feature>
<dbReference type="InterPro" id="IPR050616">
    <property type="entry name" value="CPA3_Na-H_Antiporter_A"/>
</dbReference>
<feature type="domain" description="NADH:quinone oxidoreductase/Mrp antiporter transmembrane" evidence="11">
    <location>
        <begin position="126"/>
        <end position="413"/>
    </location>
</feature>
<name>A0A7D5GJ30_9EURY</name>
<feature type="transmembrane region" description="Helical" evidence="10">
    <location>
        <begin position="638"/>
        <end position="658"/>
    </location>
</feature>
<evidence type="ECO:0000313" key="15">
    <source>
        <dbReference type="EMBL" id="QLG48030.1"/>
    </source>
</evidence>
<dbReference type="Pfam" id="PF13244">
    <property type="entry name" value="MbhD"/>
    <property type="match status" value="1"/>
</dbReference>
<feature type="transmembrane region" description="Helical" evidence="10">
    <location>
        <begin position="582"/>
        <end position="604"/>
    </location>
</feature>
<feature type="domain" description="NADH-Ubiquinone oxidoreductase (complex I) chain 5 N-terminal" evidence="12">
    <location>
        <begin position="63"/>
        <end position="110"/>
    </location>
</feature>
<evidence type="ECO:0000259" key="12">
    <source>
        <dbReference type="Pfam" id="PF00662"/>
    </source>
</evidence>
<dbReference type="Pfam" id="PF20501">
    <property type="entry name" value="MbhE"/>
    <property type="match status" value="1"/>
</dbReference>
<dbReference type="GO" id="GO:0015297">
    <property type="term" value="F:antiporter activity"/>
    <property type="evidence" value="ECO:0007669"/>
    <property type="project" value="UniProtKB-KW"/>
</dbReference>
<evidence type="ECO:0000256" key="4">
    <source>
        <dbReference type="ARBA" id="ARBA00022475"/>
    </source>
</evidence>
<dbReference type="Pfam" id="PF00662">
    <property type="entry name" value="Proton_antipo_N"/>
    <property type="match status" value="1"/>
</dbReference>
<keyword evidence="8 10" id="KW-0472">Membrane</keyword>
<dbReference type="InterPro" id="IPR046806">
    <property type="entry name" value="MrpA_C/MbhE"/>
</dbReference>
<keyword evidence="7" id="KW-0406">Ion transport</keyword>
<feature type="transmembrane region" description="Helical" evidence="10">
    <location>
        <begin position="336"/>
        <end position="357"/>
    </location>
</feature>
<feature type="transmembrane region" description="Helical" evidence="10">
    <location>
        <begin position="610"/>
        <end position="631"/>
    </location>
</feature>
<dbReference type="KEGG" id="haly:HYG82_03810"/>